<dbReference type="InterPro" id="IPR045584">
    <property type="entry name" value="Pilin-like"/>
</dbReference>
<dbReference type="PROSITE" id="PS00409">
    <property type="entry name" value="PROKAR_NTER_METHYL"/>
    <property type="match status" value="1"/>
</dbReference>
<evidence type="ECO:0000256" key="1">
    <source>
        <dbReference type="ARBA" id="ARBA00004203"/>
    </source>
</evidence>
<dbReference type="EMBL" id="JACHHG010000005">
    <property type="protein sequence ID" value="MBB6098242.1"/>
    <property type="molecule type" value="Genomic_DNA"/>
</dbReference>
<keyword evidence="11" id="KW-0998">Cell outer membrane</keyword>
<evidence type="ECO:0000256" key="8">
    <source>
        <dbReference type="ARBA" id="ARBA00022764"/>
    </source>
</evidence>
<proteinExistence type="predicted"/>
<evidence type="ECO:0000313" key="14">
    <source>
        <dbReference type="EMBL" id="MBB6098242.1"/>
    </source>
</evidence>
<keyword evidence="4" id="KW-1003">Cell membrane</keyword>
<evidence type="ECO:0000256" key="4">
    <source>
        <dbReference type="ARBA" id="ARBA00022475"/>
    </source>
</evidence>
<gene>
    <name evidence="14" type="ORF">HNR42_001667</name>
</gene>
<evidence type="ECO:0000256" key="9">
    <source>
        <dbReference type="ARBA" id="ARBA00022989"/>
    </source>
</evidence>
<accession>A0A841I2H1</accession>
<dbReference type="Pfam" id="PF07963">
    <property type="entry name" value="N_methyl"/>
    <property type="match status" value="1"/>
</dbReference>
<dbReference type="SUPFAM" id="SSF54523">
    <property type="entry name" value="Pili subunits"/>
    <property type="match status" value="1"/>
</dbReference>
<keyword evidence="10 12" id="KW-0472">Membrane</keyword>
<keyword evidence="15" id="KW-1185">Reference proteome</keyword>
<evidence type="ECO:0000256" key="10">
    <source>
        <dbReference type="ARBA" id="ARBA00023136"/>
    </source>
</evidence>
<dbReference type="GO" id="GO:0015628">
    <property type="term" value="P:protein secretion by the type II secretion system"/>
    <property type="evidence" value="ECO:0007669"/>
    <property type="project" value="InterPro"/>
</dbReference>
<organism evidence="14 15">
    <name type="scientific">Deinobacterium chartae</name>
    <dbReference type="NCBI Taxonomy" id="521158"/>
    <lineage>
        <taxon>Bacteria</taxon>
        <taxon>Thermotogati</taxon>
        <taxon>Deinococcota</taxon>
        <taxon>Deinococci</taxon>
        <taxon>Deinococcales</taxon>
        <taxon>Deinococcaceae</taxon>
        <taxon>Deinobacterium</taxon>
    </lineage>
</organism>
<evidence type="ECO:0000256" key="7">
    <source>
        <dbReference type="ARBA" id="ARBA00022692"/>
    </source>
</evidence>
<keyword evidence="7 12" id="KW-0812">Transmembrane</keyword>
<reference evidence="14 15" key="1">
    <citation type="submission" date="2020-08" db="EMBL/GenBank/DDBJ databases">
        <title>Genomic Encyclopedia of Type Strains, Phase IV (KMG-IV): sequencing the most valuable type-strain genomes for metagenomic binning, comparative biology and taxonomic classification.</title>
        <authorList>
            <person name="Goeker M."/>
        </authorList>
    </citation>
    <scope>NUCLEOTIDE SEQUENCE [LARGE SCALE GENOMIC DNA]</scope>
    <source>
        <strain evidence="14 15">DSM 21458</strain>
    </source>
</reference>
<dbReference type="GO" id="GO:0005886">
    <property type="term" value="C:plasma membrane"/>
    <property type="evidence" value="ECO:0007669"/>
    <property type="project" value="UniProtKB-SubCell"/>
</dbReference>
<dbReference type="InterPro" id="IPR022346">
    <property type="entry name" value="T2SS_GspH"/>
</dbReference>
<evidence type="ECO:0000259" key="13">
    <source>
        <dbReference type="Pfam" id="PF12019"/>
    </source>
</evidence>
<protein>
    <submittedName>
        <fullName evidence="14">Type II secretion system protein H</fullName>
    </submittedName>
</protein>
<dbReference type="GO" id="GO:0015627">
    <property type="term" value="C:type II protein secretion system complex"/>
    <property type="evidence" value="ECO:0007669"/>
    <property type="project" value="InterPro"/>
</dbReference>
<evidence type="ECO:0000256" key="2">
    <source>
        <dbReference type="ARBA" id="ARBA00004377"/>
    </source>
</evidence>
<dbReference type="InterPro" id="IPR012902">
    <property type="entry name" value="N_methyl_site"/>
</dbReference>
<dbReference type="Pfam" id="PF12019">
    <property type="entry name" value="GspH"/>
    <property type="match status" value="1"/>
</dbReference>
<evidence type="ECO:0000313" key="15">
    <source>
        <dbReference type="Proteomes" id="UP000569951"/>
    </source>
</evidence>
<sequence length="162" mass="17504">MYECPSGRLRPTRRSGFSLIELLVVIAIIGVLATIAAINLRDLDQPLHNARDQFAGTLRQARIRAISSTSAYFVQIPASGTQAISYTAQNCRVTDKTKWTEQRALQLKLPEGVKIATGNTTLTVCFTARGLAQAGQTFTLTDTKGRTAQVQLLLGGGIEVAQ</sequence>
<evidence type="ECO:0000256" key="11">
    <source>
        <dbReference type="ARBA" id="ARBA00023237"/>
    </source>
</evidence>
<dbReference type="AlphaFoldDB" id="A0A841I2H1"/>
<dbReference type="NCBIfam" id="TIGR02532">
    <property type="entry name" value="IV_pilin_GFxxxE"/>
    <property type="match status" value="1"/>
</dbReference>
<evidence type="ECO:0000256" key="12">
    <source>
        <dbReference type="SAM" id="Phobius"/>
    </source>
</evidence>
<dbReference type="GO" id="GO:0009279">
    <property type="term" value="C:cell outer membrane"/>
    <property type="evidence" value="ECO:0007669"/>
    <property type="project" value="UniProtKB-SubCell"/>
</dbReference>
<evidence type="ECO:0000256" key="3">
    <source>
        <dbReference type="ARBA" id="ARBA00004418"/>
    </source>
</evidence>
<comment type="caution">
    <text evidence="14">The sequence shown here is derived from an EMBL/GenBank/DDBJ whole genome shotgun (WGS) entry which is preliminary data.</text>
</comment>
<evidence type="ECO:0000256" key="6">
    <source>
        <dbReference type="ARBA" id="ARBA00022519"/>
    </source>
</evidence>
<dbReference type="Gene3D" id="3.30.700.10">
    <property type="entry name" value="Glycoprotein, Type 4 Pilin"/>
    <property type="match status" value="1"/>
</dbReference>
<feature type="domain" description="General secretion pathway GspH" evidence="13">
    <location>
        <begin position="52"/>
        <end position="155"/>
    </location>
</feature>
<evidence type="ECO:0000256" key="5">
    <source>
        <dbReference type="ARBA" id="ARBA00022481"/>
    </source>
</evidence>
<comment type="subcellular location">
    <subcellularLocation>
        <location evidence="2">Cell inner membrane</location>
        <topology evidence="2">Single-pass membrane protein</topology>
    </subcellularLocation>
    <subcellularLocation>
        <location evidence="1">Cell outer membrane</location>
        <topology evidence="1">Single-pass membrane protein</topology>
    </subcellularLocation>
    <subcellularLocation>
        <location evidence="3">Periplasm</location>
    </subcellularLocation>
</comment>
<dbReference type="RefSeq" id="WP_183986462.1">
    <property type="nucleotide sequence ID" value="NZ_JACHHG010000005.1"/>
</dbReference>
<dbReference type="Proteomes" id="UP000569951">
    <property type="component" value="Unassembled WGS sequence"/>
</dbReference>
<keyword evidence="8" id="KW-0574">Periplasm</keyword>
<keyword evidence="6" id="KW-0997">Cell inner membrane</keyword>
<dbReference type="GO" id="GO:0042597">
    <property type="term" value="C:periplasmic space"/>
    <property type="evidence" value="ECO:0007669"/>
    <property type="project" value="UniProtKB-SubCell"/>
</dbReference>
<keyword evidence="5" id="KW-0488">Methylation</keyword>
<feature type="transmembrane region" description="Helical" evidence="12">
    <location>
        <begin position="20"/>
        <end position="40"/>
    </location>
</feature>
<keyword evidence="9 12" id="KW-1133">Transmembrane helix</keyword>
<name>A0A841I2H1_9DEIO</name>